<evidence type="ECO:0000259" key="8">
    <source>
        <dbReference type="PROSITE" id="PS50928"/>
    </source>
</evidence>
<dbReference type="PANTHER" id="PTHR30151">
    <property type="entry name" value="ALKANE SULFONATE ABC TRANSPORTER-RELATED, MEMBRANE SUBUNIT"/>
    <property type="match status" value="1"/>
</dbReference>
<dbReference type="RefSeq" id="WP_345149566.1">
    <property type="nucleotide sequence ID" value="NZ_BAABEO010000009.1"/>
</dbReference>
<dbReference type="PANTHER" id="PTHR30151:SF0">
    <property type="entry name" value="ABC TRANSPORTER PERMEASE PROTEIN MJ0413-RELATED"/>
    <property type="match status" value="1"/>
</dbReference>
<name>A0ABP7C6A1_9MICC</name>
<feature type="transmembrane region" description="Helical" evidence="7">
    <location>
        <begin position="251"/>
        <end position="274"/>
    </location>
</feature>
<dbReference type="CDD" id="cd06261">
    <property type="entry name" value="TM_PBP2"/>
    <property type="match status" value="1"/>
</dbReference>
<dbReference type="EMBL" id="BAABEO010000009">
    <property type="protein sequence ID" value="GAA3676914.1"/>
    <property type="molecule type" value="Genomic_DNA"/>
</dbReference>
<keyword evidence="10" id="KW-1185">Reference proteome</keyword>
<keyword evidence="5 7" id="KW-1133">Transmembrane helix</keyword>
<keyword evidence="3" id="KW-1003">Cell membrane</keyword>
<evidence type="ECO:0000256" key="7">
    <source>
        <dbReference type="RuleBase" id="RU363032"/>
    </source>
</evidence>
<dbReference type="InterPro" id="IPR035906">
    <property type="entry name" value="MetI-like_sf"/>
</dbReference>
<evidence type="ECO:0000313" key="9">
    <source>
        <dbReference type="EMBL" id="GAA3676914.1"/>
    </source>
</evidence>
<dbReference type="Proteomes" id="UP001500752">
    <property type="component" value="Unassembled WGS sequence"/>
</dbReference>
<keyword evidence="2 7" id="KW-0813">Transport</keyword>
<dbReference type="InterPro" id="IPR000515">
    <property type="entry name" value="MetI-like"/>
</dbReference>
<reference evidence="10" key="1">
    <citation type="journal article" date="2019" name="Int. J. Syst. Evol. Microbiol.">
        <title>The Global Catalogue of Microorganisms (GCM) 10K type strain sequencing project: providing services to taxonomists for standard genome sequencing and annotation.</title>
        <authorList>
            <consortium name="The Broad Institute Genomics Platform"/>
            <consortium name="The Broad Institute Genome Sequencing Center for Infectious Disease"/>
            <person name="Wu L."/>
            <person name="Ma J."/>
        </authorList>
    </citation>
    <scope>NUCLEOTIDE SEQUENCE [LARGE SCALE GENOMIC DNA]</scope>
    <source>
        <strain evidence="10">JCM 30742</strain>
    </source>
</reference>
<evidence type="ECO:0000256" key="3">
    <source>
        <dbReference type="ARBA" id="ARBA00022475"/>
    </source>
</evidence>
<keyword evidence="6 7" id="KW-0472">Membrane</keyword>
<accession>A0ABP7C6A1</accession>
<comment type="similarity">
    <text evidence="7">Belongs to the binding-protein-dependent transport system permease family.</text>
</comment>
<feature type="transmembrane region" description="Helical" evidence="7">
    <location>
        <begin position="95"/>
        <end position="118"/>
    </location>
</feature>
<evidence type="ECO:0000256" key="1">
    <source>
        <dbReference type="ARBA" id="ARBA00004651"/>
    </source>
</evidence>
<evidence type="ECO:0000256" key="4">
    <source>
        <dbReference type="ARBA" id="ARBA00022692"/>
    </source>
</evidence>
<comment type="subcellular location">
    <subcellularLocation>
        <location evidence="1 7">Cell membrane</location>
        <topology evidence="1 7">Multi-pass membrane protein</topology>
    </subcellularLocation>
</comment>
<dbReference type="Gene3D" id="1.10.3720.10">
    <property type="entry name" value="MetI-like"/>
    <property type="match status" value="1"/>
</dbReference>
<organism evidence="9 10">
    <name type="scientific">Arthrobacter ginkgonis</name>
    <dbReference type="NCBI Taxonomy" id="1630594"/>
    <lineage>
        <taxon>Bacteria</taxon>
        <taxon>Bacillati</taxon>
        <taxon>Actinomycetota</taxon>
        <taxon>Actinomycetes</taxon>
        <taxon>Micrococcales</taxon>
        <taxon>Micrococcaceae</taxon>
        <taxon>Arthrobacter</taxon>
    </lineage>
</organism>
<dbReference type="Pfam" id="PF00528">
    <property type="entry name" value="BPD_transp_1"/>
    <property type="match status" value="1"/>
</dbReference>
<feature type="transmembrane region" description="Helical" evidence="7">
    <location>
        <begin position="157"/>
        <end position="179"/>
    </location>
</feature>
<dbReference type="PROSITE" id="PS50928">
    <property type="entry name" value="ABC_TM1"/>
    <property type="match status" value="1"/>
</dbReference>
<sequence>MAVLEQRSPLDQDDRRQAPGAGAEASVAVQALKSTNVRAGLVAVAMIAGGYALWRLAADNVWVSPLILAHPDDVGTALGDMFATGAVWKNLGATAYVTLIGFLAATTAALLVSFIFVFSESLQKAVYPFLVIIQTFPKVAIAPMIIAAFGYGLFPKVILAALMAFFPVLVNAMVGLTNIHQDQLNLFRSLRAGRWQVLVKLRIPNAITYILPALNTALVLSLIGTIVAEFVSARQGLGFAIQSATQTGSVATTFALLIVLGVFGALIWVAMAILNRLLKNYKQ</sequence>
<feature type="transmembrane region" description="Helical" evidence="7">
    <location>
        <begin position="125"/>
        <end position="151"/>
    </location>
</feature>
<protein>
    <submittedName>
        <fullName evidence="9">ABC transporter permease</fullName>
    </submittedName>
</protein>
<feature type="domain" description="ABC transmembrane type-1" evidence="8">
    <location>
        <begin position="91"/>
        <end position="275"/>
    </location>
</feature>
<feature type="transmembrane region" description="Helical" evidence="7">
    <location>
        <begin position="39"/>
        <end position="57"/>
    </location>
</feature>
<evidence type="ECO:0000256" key="6">
    <source>
        <dbReference type="ARBA" id="ARBA00023136"/>
    </source>
</evidence>
<comment type="caution">
    <text evidence="9">The sequence shown here is derived from an EMBL/GenBank/DDBJ whole genome shotgun (WGS) entry which is preliminary data.</text>
</comment>
<keyword evidence="4 7" id="KW-0812">Transmembrane</keyword>
<proteinExistence type="inferred from homology"/>
<gene>
    <name evidence="9" type="ORF">GCM10023081_14010</name>
</gene>
<evidence type="ECO:0000313" key="10">
    <source>
        <dbReference type="Proteomes" id="UP001500752"/>
    </source>
</evidence>
<feature type="transmembrane region" description="Helical" evidence="7">
    <location>
        <begin position="209"/>
        <end position="231"/>
    </location>
</feature>
<dbReference type="SUPFAM" id="SSF161098">
    <property type="entry name" value="MetI-like"/>
    <property type="match status" value="1"/>
</dbReference>
<evidence type="ECO:0000256" key="2">
    <source>
        <dbReference type="ARBA" id="ARBA00022448"/>
    </source>
</evidence>
<evidence type="ECO:0000256" key="5">
    <source>
        <dbReference type="ARBA" id="ARBA00022989"/>
    </source>
</evidence>